<gene>
    <name evidence="8" type="ORF">BpHYR1_035919</name>
</gene>
<comment type="caution">
    <text evidence="8">The sequence shown here is derived from an EMBL/GenBank/DDBJ whole genome shotgun (WGS) entry which is preliminary data.</text>
</comment>
<evidence type="ECO:0000256" key="2">
    <source>
        <dbReference type="ARBA" id="ARBA00022801"/>
    </source>
</evidence>
<organism evidence="8 9">
    <name type="scientific">Brachionus plicatilis</name>
    <name type="common">Marine rotifer</name>
    <name type="synonym">Brachionus muelleri</name>
    <dbReference type="NCBI Taxonomy" id="10195"/>
    <lineage>
        <taxon>Eukaryota</taxon>
        <taxon>Metazoa</taxon>
        <taxon>Spiralia</taxon>
        <taxon>Gnathifera</taxon>
        <taxon>Rotifera</taxon>
        <taxon>Eurotatoria</taxon>
        <taxon>Monogononta</taxon>
        <taxon>Pseudotrocha</taxon>
        <taxon>Ploima</taxon>
        <taxon>Brachionidae</taxon>
        <taxon>Brachionus</taxon>
    </lineage>
</organism>
<proteinExistence type="inferred from homology"/>
<keyword evidence="9" id="KW-1185">Reference proteome</keyword>
<dbReference type="OrthoDB" id="1887033at2759"/>
<evidence type="ECO:0000313" key="9">
    <source>
        <dbReference type="Proteomes" id="UP000276133"/>
    </source>
</evidence>
<evidence type="ECO:0000256" key="3">
    <source>
        <dbReference type="ARBA" id="ARBA00023295"/>
    </source>
</evidence>
<sequence>MGRRIISKLQDFFLLKILFLALAYVTSGSQSPLSKIRINDKWFVDEKNRVVLFHGINAIRKEFPWIPDKKELNMTNNTQLLNLKKWGFNTVRLGVMWSGLMPEKNLINQAYLDQMIKIVDQLALFDFYVIIDLHQDMMSSKLLLGHSYELLNEPWAGNVYSNPLLLLPGIAGSKNLLKLYDRTYETIRKYDKSTLIFYEPVTWGVLLNRNYFGTGFKRPPGYDYQTTVFSWHYYCWFLNFKENPLINGTYPELDKIICDNIQLKISFESVKLDMLELGGGPSFLTEFGECAFRKDDNEFNLDECKAILDQSDKNFQSWCYWDSYFYDLDSLNEISELVSLFSRVYPKATNGIPIRYFFNSTSKEFSYEYRMNITNFDQAMAPTEIHIPPEIYPNGFYFS</sequence>
<feature type="domain" description="Glycoside hydrolase family 5 C-terminal" evidence="7">
    <location>
        <begin position="343"/>
        <end position="396"/>
    </location>
</feature>
<dbReference type="InterPro" id="IPR013780">
    <property type="entry name" value="Glyco_hydro_b"/>
</dbReference>
<evidence type="ECO:0000259" key="6">
    <source>
        <dbReference type="Pfam" id="PF00150"/>
    </source>
</evidence>
<protein>
    <submittedName>
        <fullName evidence="8">Glycoside hydrolase subgroup catalytic core</fullName>
    </submittedName>
</protein>
<keyword evidence="3 4" id="KW-0326">Glycosidase</keyword>
<comment type="similarity">
    <text evidence="1 4">Belongs to the glycosyl hydrolase 5 (cellulase A) family.</text>
</comment>
<dbReference type="Gene3D" id="2.60.40.1180">
    <property type="entry name" value="Golgi alpha-mannosidase II"/>
    <property type="match status" value="1"/>
</dbReference>
<dbReference type="GO" id="GO:0016042">
    <property type="term" value="P:lipid catabolic process"/>
    <property type="evidence" value="ECO:0007669"/>
    <property type="project" value="UniProtKB-ARBA"/>
</dbReference>
<dbReference type="PANTHER" id="PTHR31308">
    <property type="match status" value="1"/>
</dbReference>
<dbReference type="GO" id="GO:0004553">
    <property type="term" value="F:hydrolase activity, hydrolyzing O-glycosyl compounds"/>
    <property type="evidence" value="ECO:0007669"/>
    <property type="project" value="InterPro"/>
</dbReference>
<evidence type="ECO:0000313" key="8">
    <source>
        <dbReference type="EMBL" id="RNA13991.1"/>
    </source>
</evidence>
<name>A0A3M7QSF0_BRAPC</name>
<evidence type="ECO:0000256" key="1">
    <source>
        <dbReference type="ARBA" id="ARBA00005641"/>
    </source>
</evidence>
<evidence type="ECO:0000256" key="5">
    <source>
        <dbReference type="SAM" id="SignalP"/>
    </source>
</evidence>
<keyword evidence="2 4" id="KW-0378">Hydrolase</keyword>
<keyword evidence="5" id="KW-0732">Signal</keyword>
<dbReference type="InterPro" id="IPR017853">
    <property type="entry name" value="GH"/>
</dbReference>
<accession>A0A3M7QSF0</accession>
<feature type="chain" id="PRO_5018321230" evidence="5">
    <location>
        <begin position="29"/>
        <end position="399"/>
    </location>
</feature>
<feature type="domain" description="Glycoside hydrolase family 5" evidence="6">
    <location>
        <begin position="148"/>
        <end position="323"/>
    </location>
</feature>
<feature type="signal peptide" evidence="5">
    <location>
        <begin position="1"/>
        <end position="28"/>
    </location>
</feature>
<dbReference type="InterPro" id="IPR001547">
    <property type="entry name" value="Glyco_hydro_5"/>
</dbReference>
<dbReference type="EMBL" id="REGN01005278">
    <property type="protein sequence ID" value="RNA13991.1"/>
    <property type="molecule type" value="Genomic_DNA"/>
</dbReference>
<feature type="domain" description="Glycoside hydrolase family 5" evidence="6">
    <location>
        <begin position="51"/>
        <end position="136"/>
    </location>
</feature>
<evidence type="ECO:0000256" key="4">
    <source>
        <dbReference type="RuleBase" id="RU361153"/>
    </source>
</evidence>
<dbReference type="InterPro" id="IPR052066">
    <property type="entry name" value="Glycosphingolipid_Hydrolases"/>
</dbReference>
<evidence type="ECO:0000259" key="7">
    <source>
        <dbReference type="Pfam" id="PF18564"/>
    </source>
</evidence>
<dbReference type="Gene3D" id="3.20.20.80">
    <property type="entry name" value="Glycosidases"/>
    <property type="match status" value="2"/>
</dbReference>
<dbReference type="AlphaFoldDB" id="A0A3M7QSF0"/>
<dbReference type="Proteomes" id="UP000276133">
    <property type="component" value="Unassembled WGS sequence"/>
</dbReference>
<reference evidence="8 9" key="1">
    <citation type="journal article" date="2018" name="Sci. Rep.">
        <title>Genomic signatures of local adaptation to the degree of environmental predictability in rotifers.</title>
        <authorList>
            <person name="Franch-Gras L."/>
            <person name="Hahn C."/>
            <person name="Garcia-Roger E.M."/>
            <person name="Carmona M.J."/>
            <person name="Serra M."/>
            <person name="Gomez A."/>
        </authorList>
    </citation>
    <scope>NUCLEOTIDE SEQUENCE [LARGE SCALE GENOMIC DNA]</scope>
    <source>
        <strain evidence="8">HYR1</strain>
    </source>
</reference>
<dbReference type="SUPFAM" id="SSF51445">
    <property type="entry name" value="(Trans)glycosidases"/>
    <property type="match status" value="1"/>
</dbReference>
<dbReference type="GO" id="GO:1901136">
    <property type="term" value="P:carbohydrate derivative catabolic process"/>
    <property type="evidence" value="ECO:0007669"/>
    <property type="project" value="UniProtKB-ARBA"/>
</dbReference>
<dbReference type="Pfam" id="PF00150">
    <property type="entry name" value="Cellulase"/>
    <property type="match status" value="2"/>
</dbReference>
<dbReference type="InterPro" id="IPR041036">
    <property type="entry name" value="GH5_C"/>
</dbReference>
<dbReference type="PANTHER" id="PTHR31308:SF3">
    <property type="entry name" value="ENDOGLYCOCERAMIDASE"/>
    <property type="match status" value="1"/>
</dbReference>
<dbReference type="Pfam" id="PF18564">
    <property type="entry name" value="Glyco_hydro_5_C"/>
    <property type="match status" value="1"/>
</dbReference>
<dbReference type="GO" id="GO:0000272">
    <property type="term" value="P:polysaccharide catabolic process"/>
    <property type="evidence" value="ECO:0007669"/>
    <property type="project" value="InterPro"/>
</dbReference>